<dbReference type="EMBL" id="MLKD01000013">
    <property type="protein sequence ID" value="OQE20423.1"/>
    <property type="molecule type" value="Genomic_DNA"/>
</dbReference>
<sequence>MDFQKTSPGFRRAIQFVFLSFGFTALSDPNIFKSFQRLLFYTRVHFEFCFDAGIWTPDRRGLYARTPDLRASLSQLSQLHNEIVDALRQIDAGKTTRGRALIQNASSLYLPIVRSYHHRQFSDLLAILLLLQRGGQVEVMHDMRRRLQSLARSNLLRNDPRKVIFGALDDPHLPLDPTGHLYLAYDAYCRHLWFSRTGRAQVKDHFSYNQASFPRADIGGFYEIFLGKPLGLVKLDLFRIDGDLGEESHEAFSIWHTAIRSFGYEQKHEEMFELAQILCIRVDRLGLEFDYHQWRQLNLDSSLSYFLLGDAYHRISDFQNARAAFYEACRLRDIIIPAERYDSTRIAALRKLDFITQKLEGHSVASFLCGQLLDGMYSTVT</sequence>
<organism evidence="1 2">
    <name type="scientific">Penicillium steckii</name>
    <dbReference type="NCBI Taxonomy" id="303698"/>
    <lineage>
        <taxon>Eukaryota</taxon>
        <taxon>Fungi</taxon>
        <taxon>Dikarya</taxon>
        <taxon>Ascomycota</taxon>
        <taxon>Pezizomycotina</taxon>
        <taxon>Eurotiomycetes</taxon>
        <taxon>Eurotiomycetidae</taxon>
        <taxon>Eurotiales</taxon>
        <taxon>Aspergillaceae</taxon>
        <taxon>Penicillium</taxon>
    </lineage>
</organism>
<evidence type="ECO:0000313" key="2">
    <source>
        <dbReference type="Proteomes" id="UP000191285"/>
    </source>
</evidence>
<comment type="caution">
    <text evidence="1">The sequence shown here is derived from an EMBL/GenBank/DDBJ whole genome shotgun (WGS) entry which is preliminary data.</text>
</comment>
<accession>A0A1V6T3T9</accession>
<dbReference type="AlphaFoldDB" id="A0A1V6T3T9"/>
<evidence type="ECO:0008006" key="3">
    <source>
        <dbReference type="Google" id="ProtNLM"/>
    </source>
</evidence>
<name>A0A1V6T3T9_9EURO</name>
<protein>
    <recommendedName>
        <fullName evidence="3">Tetratricopeptide repeat protein</fullName>
    </recommendedName>
</protein>
<proteinExistence type="predicted"/>
<gene>
    <name evidence="1" type="ORF">PENSTE_c013G02027</name>
</gene>
<reference evidence="2" key="1">
    <citation type="journal article" date="2017" name="Nat. Microbiol.">
        <title>Global analysis of biosynthetic gene clusters reveals vast potential of secondary metabolite production in Penicillium species.</title>
        <authorList>
            <person name="Nielsen J.C."/>
            <person name="Grijseels S."/>
            <person name="Prigent S."/>
            <person name="Ji B."/>
            <person name="Dainat J."/>
            <person name="Nielsen K.F."/>
            <person name="Frisvad J.C."/>
            <person name="Workman M."/>
            <person name="Nielsen J."/>
        </authorList>
    </citation>
    <scope>NUCLEOTIDE SEQUENCE [LARGE SCALE GENOMIC DNA]</scope>
    <source>
        <strain evidence="2">IBT 24891</strain>
    </source>
</reference>
<evidence type="ECO:0000313" key="1">
    <source>
        <dbReference type="EMBL" id="OQE20423.1"/>
    </source>
</evidence>
<keyword evidence="2" id="KW-1185">Reference proteome</keyword>
<dbReference type="OrthoDB" id="4338612at2759"/>
<dbReference type="Proteomes" id="UP000191285">
    <property type="component" value="Unassembled WGS sequence"/>
</dbReference>
<dbReference type="STRING" id="303698.A0A1V6T3T9"/>